<dbReference type="PROSITE" id="PS51419">
    <property type="entry name" value="RAB"/>
    <property type="match status" value="1"/>
</dbReference>
<gene>
    <name evidence="3" type="ORF">SARC_05162</name>
</gene>
<accession>A0A0L0G142</accession>
<dbReference type="SMART" id="SM00173">
    <property type="entry name" value="RAS"/>
    <property type="match status" value="1"/>
</dbReference>
<dbReference type="GO" id="GO:0016020">
    <property type="term" value="C:membrane"/>
    <property type="evidence" value="ECO:0007669"/>
    <property type="project" value="InterPro"/>
</dbReference>
<evidence type="ECO:0000313" key="4">
    <source>
        <dbReference type="Proteomes" id="UP000054560"/>
    </source>
</evidence>
<name>A0A0L0G142_9EUKA</name>
<keyword evidence="4" id="KW-1185">Reference proteome</keyword>
<protein>
    <submittedName>
        <fullName evidence="3">Uncharacterized protein</fullName>
    </submittedName>
</protein>
<dbReference type="GO" id="GO:0007165">
    <property type="term" value="P:signal transduction"/>
    <property type="evidence" value="ECO:0007669"/>
    <property type="project" value="InterPro"/>
</dbReference>
<sequence length="104" mass="11658">MSSDDLQAYRICVVGSGGVGKSCVTLRLLKNKFAEYYDPTIEESYKKTMTIDSIGYNLEIVDTAGQEEFASFRDSSLDYGDGFVLVYSIISSSSWEELKVRIKQ</sequence>
<dbReference type="InterPro" id="IPR027417">
    <property type="entry name" value="P-loop_NTPase"/>
</dbReference>
<dbReference type="RefSeq" id="XP_014156451.1">
    <property type="nucleotide sequence ID" value="XM_014300976.1"/>
</dbReference>
<evidence type="ECO:0000256" key="1">
    <source>
        <dbReference type="ARBA" id="ARBA00022741"/>
    </source>
</evidence>
<dbReference type="Gene3D" id="3.40.50.300">
    <property type="entry name" value="P-loop containing nucleotide triphosphate hydrolases"/>
    <property type="match status" value="1"/>
</dbReference>
<dbReference type="InterPro" id="IPR001806">
    <property type="entry name" value="Small_GTPase"/>
</dbReference>
<dbReference type="Proteomes" id="UP000054560">
    <property type="component" value="Unassembled WGS sequence"/>
</dbReference>
<dbReference type="NCBIfam" id="TIGR00231">
    <property type="entry name" value="small_GTP"/>
    <property type="match status" value="1"/>
</dbReference>
<dbReference type="SUPFAM" id="SSF52540">
    <property type="entry name" value="P-loop containing nucleoside triphosphate hydrolases"/>
    <property type="match status" value="1"/>
</dbReference>
<dbReference type="PROSITE" id="PS51421">
    <property type="entry name" value="RAS"/>
    <property type="match status" value="1"/>
</dbReference>
<dbReference type="InterPro" id="IPR005225">
    <property type="entry name" value="Small_GTP-bd"/>
</dbReference>
<dbReference type="STRING" id="667725.A0A0L0G142"/>
<dbReference type="GO" id="GO:0005525">
    <property type="term" value="F:GTP binding"/>
    <property type="evidence" value="ECO:0007669"/>
    <property type="project" value="UniProtKB-KW"/>
</dbReference>
<dbReference type="PRINTS" id="PR00449">
    <property type="entry name" value="RASTRNSFRMNG"/>
</dbReference>
<dbReference type="EMBL" id="KQ241916">
    <property type="protein sequence ID" value="KNC82549.1"/>
    <property type="molecule type" value="Genomic_DNA"/>
</dbReference>
<dbReference type="SMART" id="SM00174">
    <property type="entry name" value="RHO"/>
    <property type="match status" value="1"/>
</dbReference>
<dbReference type="PANTHER" id="PTHR24070">
    <property type="entry name" value="RAS, DI-RAS, AND RHEB FAMILY MEMBERS OF SMALL GTPASE SUPERFAMILY"/>
    <property type="match status" value="1"/>
</dbReference>
<dbReference type="Pfam" id="PF00071">
    <property type="entry name" value="Ras"/>
    <property type="match status" value="1"/>
</dbReference>
<reference evidence="3 4" key="1">
    <citation type="submission" date="2011-02" db="EMBL/GenBank/DDBJ databases">
        <title>The Genome Sequence of Sphaeroforma arctica JP610.</title>
        <authorList>
            <consortium name="The Broad Institute Genome Sequencing Platform"/>
            <person name="Russ C."/>
            <person name="Cuomo C."/>
            <person name="Young S.K."/>
            <person name="Zeng Q."/>
            <person name="Gargeya S."/>
            <person name="Alvarado L."/>
            <person name="Berlin A."/>
            <person name="Chapman S.B."/>
            <person name="Chen Z."/>
            <person name="Freedman E."/>
            <person name="Gellesch M."/>
            <person name="Goldberg J."/>
            <person name="Griggs A."/>
            <person name="Gujja S."/>
            <person name="Heilman E."/>
            <person name="Heiman D."/>
            <person name="Howarth C."/>
            <person name="Mehta T."/>
            <person name="Neiman D."/>
            <person name="Pearson M."/>
            <person name="Roberts A."/>
            <person name="Saif S."/>
            <person name="Shea T."/>
            <person name="Shenoy N."/>
            <person name="Sisk P."/>
            <person name="Stolte C."/>
            <person name="Sykes S."/>
            <person name="White J."/>
            <person name="Yandava C."/>
            <person name="Burger G."/>
            <person name="Gray M.W."/>
            <person name="Holland P.W.H."/>
            <person name="King N."/>
            <person name="Lang F.B.F."/>
            <person name="Roger A.J."/>
            <person name="Ruiz-Trillo I."/>
            <person name="Haas B."/>
            <person name="Nusbaum C."/>
            <person name="Birren B."/>
        </authorList>
    </citation>
    <scope>NUCLEOTIDE SEQUENCE [LARGE SCALE GENOMIC DNA]</scope>
    <source>
        <strain evidence="3 4">JP610</strain>
    </source>
</reference>
<dbReference type="eggNOG" id="KOG0395">
    <property type="taxonomic scope" value="Eukaryota"/>
</dbReference>
<evidence type="ECO:0000313" key="3">
    <source>
        <dbReference type="EMBL" id="KNC82549.1"/>
    </source>
</evidence>
<evidence type="ECO:0000256" key="2">
    <source>
        <dbReference type="ARBA" id="ARBA00023134"/>
    </source>
</evidence>
<dbReference type="GO" id="GO:0003924">
    <property type="term" value="F:GTPase activity"/>
    <property type="evidence" value="ECO:0007669"/>
    <property type="project" value="InterPro"/>
</dbReference>
<dbReference type="GeneID" id="25905666"/>
<dbReference type="AlphaFoldDB" id="A0A0L0G142"/>
<keyword evidence="1" id="KW-0547">Nucleotide-binding</keyword>
<dbReference type="InterPro" id="IPR020849">
    <property type="entry name" value="Small_GTPase_Ras-type"/>
</dbReference>
<dbReference type="OrthoDB" id="5976022at2759"/>
<organism evidence="3 4">
    <name type="scientific">Sphaeroforma arctica JP610</name>
    <dbReference type="NCBI Taxonomy" id="667725"/>
    <lineage>
        <taxon>Eukaryota</taxon>
        <taxon>Ichthyosporea</taxon>
        <taxon>Ichthyophonida</taxon>
        <taxon>Sphaeroforma</taxon>
    </lineage>
</organism>
<proteinExistence type="predicted"/>
<keyword evidence="2" id="KW-0342">GTP-binding</keyword>